<organism evidence="1 2">
    <name type="scientific">Funneliformis mosseae</name>
    <name type="common">Endomycorrhizal fungus</name>
    <name type="synonym">Glomus mosseae</name>
    <dbReference type="NCBI Taxonomy" id="27381"/>
    <lineage>
        <taxon>Eukaryota</taxon>
        <taxon>Fungi</taxon>
        <taxon>Fungi incertae sedis</taxon>
        <taxon>Mucoromycota</taxon>
        <taxon>Glomeromycotina</taxon>
        <taxon>Glomeromycetes</taxon>
        <taxon>Glomerales</taxon>
        <taxon>Glomeraceae</taxon>
        <taxon>Funneliformis</taxon>
    </lineage>
</organism>
<gene>
    <name evidence="1" type="ORF">FMOSSE_LOCUS15093</name>
</gene>
<dbReference type="EMBL" id="CAJVPP010013928">
    <property type="protein sequence ID" value="CAG8722471.1"/>
    <property type="molecule type" value="Genomic_DNA"/>
</dbReference>
<proteinExistence type="predicted"/>
<evidence type="ECO:0000313" key="2">
    <source>
        <dbReference type="Proteomes" id="UP000789375"/>
    </source>
</evidence>
<evidence type="ECO:0000313" key="1">
    <source>
        <dbReference type="EMBL" id="CAG8722471.1"/>
    </source>
</evidence>
<name>A0A9N9I6Q4_FUNMO</name>
<sequence>MAIMPKLNQRSHLKFLSNNNRFAYLHGGWFFNGTFTHWRIWIASRNVATHRSISQSEIFNTFDNTLSRQIVTQPNEMSDNIPNGDIVTVGSVN</sequence>
<comment type="caution">
    <text evidence="1">The sequence shown here is derived from an EMBL/GenBank/DDBJ whole genome shotgun (WGS) entry which is preliminary data.</text>
</comment>
<feature type="non-terminal residue" evidence="1">
    <location>
        <position position="93"/>
    </location>
</feature>
<dbReference type="Proteomes" id="UP000789375">
    <property type="component" value="Unassembled WGS sequence"/>
</dbReference>
<keyword evidence="2" id="KW-1185">Reference proteome</keyword>
<dbReference type="AlphaFoldDB" id="A0A9N9I6Q4"/>
<reference evidence="1" key="1">
    <citation type="submission" date="2021-06" db="EMBL/GenBank/DDBJ databases">
        <authorList>
            <person name="Kallberg Y."/>
            <person name="Tangrot J."/>
            <person name="Rosling A."/>
        </authorList>
    </citation>
    <scope>NUCLEOTIDE SEQUENCE</scope>
    <source>
        <strain evidence="1">87-6 pot B 2015</strain>
    </source>
</reference>
<protein>
    <submittedName>
        <fullName evidence="1">12303_t:CDS:1</fullName>
    </submittedName>
</protein>
<accession>A0A9N9I6Q4</accession>